<dbReference type="Proteomes" id="UP000001024">
    <property type="component" value="Chromosome"/>
</dbReference>
<dbReference type="OrthoDB" id="10536at2157"/>
<proteinExistence type="predicted"/>
<dbReference type="Pfam" id="PF04127">
    <property type="entry name" value="DFP"/>
    <property type="match status" value="1"/>
</dbReference>
<evidence type="ECO:0000256" key="1">
    <source>
        <dbReference type="ARBA" id="ARBA00022793"/>
    </source>
</evidence>
<dbReference type="InterPro" id="IPR035929">
    <property type="entry name" value="CoaB-like_sf"/>
</dbReference>
<keyword evidence="1" id="KW-0210">Decarboxylase</keyword>
<keyword evidence="2" id="KW-0456">Lyase</keyword>
<dbReference type="Gene3D" id="3.40.50.10300">
    <property type="entry name" value="CoaB-like"/>
    <property type="match status" value="1"/>
</dbReference>
<evidence type="ECO:0000313" key="5">
    <source>
        <dbReference type="EMBL" id="CAC12018.1"/>
    </source>
</evidence>
<feature type="domain" description="Flavoprotein" evidence="3">
    <location>
        <begin position="17"/>
        <end position="158"/>
    </location>
</feature>
<dbReference type="InterPro" id="IPR003382">
    <property type="entry name" value="Flavoprotein"/>
</dbReference>
<dbReference type="PANTHER" id="PTHR14359:SF6">
    <property type="entry name" value="PHOSPHOPANTOTHENOYLCYSTEINE DECARBOXYLASE"/>
    <property type="match status" value="1"/>
</dbReference>
<dbReference type="Pfam" id="PF02441">
    <property type="entry name" value="Flavoprotein"/>
    <property type="match status" value="1"/>
</dbReference>
<evidence type="ECO:0000256" key="2">
    <source>
        <dbReference type="ARBA" id="ARBA00023239"/>
    </source>
</evidence>
<dbReference type="GO" id="GO:0071513">
    <property type="term" value="C:phosphopantothenoylcysteine decarboxylase complex"/>
    <property type="evidence" value="ECO:0007669"/>
    <property type="project" value="TreeGrafter"/>
</dbReference>
<reference evidence="5 6" key="1">
    <citation type="journal article" date="2000" name="Nature">
        <title>The genome sequence of the thermoacidophilic scavenger Thermoplasma acidophilum.</title>
        <authorList>
            <person name="Ruepp A."/>
            <person name="Graml W."/>
            <person name="Santos-Martinez M.L."/>
            <person name="Koretke K.K."/>
            <person name="Volker C."/>
            <person name="Mewes H.W."/>
            <person name="Frishman D."/>
            <person name="Stocker S."/>
            <person name="Lupas A.N."/>
            <person name="Baumeister W."/>
        </authorList>
    </citation>
    <scope>NUCLEOTIDE SEQUENCE [LARGE SCALE GENOMIC DNA]</scope>
    <source>
        <strain evidence="6">ATCC 25905 / DSM 1728 / JCM 9062 / NBRC 15155 / AMRC-C165</strain>
    </source>
</reference>
<dbReference type="GO" id="GO:0015941">
    <property type="term" value="P:pantothenate catabolic process"/>
    <property type="evidence" value="ECO:0007669"/>
    <property type="project" value="InterPro"/>
</dbReference>
<evidence type="ECO:0000259" key="4">
    <source>
        <dbReference type="Pfam" id="PF04127"/>
    </source>
</evidence>
<dbReference type="EMBL" id="AL445065">
    <property type="protein sequence ID" value="CAC12018.1"/>
    <property type="molecule type" value="Genomic_DNA"/>
</dbReference>
<keyword evidence="6" id="KW-1185">Reference proteome</keyword>
<dbReference type="SUPFAM" id="SSF102645">
    <property type="entry name" value="CoaB-like"/>
    <property type="match status" value="1"/>
</dbReference>
<dbReference type="NCBIfam" id="TIGR00521">
    <property type="entry name" value="coaBC_dfp"/>
    <property type="match status" value="1"/>
</dbReference>
<dbReference type="GO" id="GO:0010181">
    <property type="term" value="F:FMN binding"/>
    <property type="evidence" value="ECO:0007669"/>
    <property type="project" value="InterPro"/>
</dbReference>
<dbReference type="GO" id="GO:0004633">
    <property type="term" value="F:phosphopantothenoylcysteine decarboxylase activity"/>
    <property type="evidence" value="ECO:0007669"/>
    <property type="project" value="InterPro"/>
</dbReference>
<dbReference type="RefSeq" id="WP_010901299.1">
    <property type="nucleotide sequence ID" value="NC_002578.1"/>
</dbReference>
<dbReference type="InterPro" id="IPR005252">
    <property type="entry name" value="CoaBC"/>
</dbReference>
<evidence type="ECO:0000259" key="3">
    <source>
        <dbReference type="Pfam" id="PF02441"/>
    </source>
</evidence>
<dbReference type="InterPro" id="IPR007085">
    <property type="entry name" value="DNA/pantothenate-metab_flavo_C"/>
</dbReference>
<gene>
    <name evidence="5" type="ordered locus">Ta0889</name>
</gene>
<dbReference type="InParanoid" id="Q9HJS5"/>
<dbReference type="Gene3D" id="3.40.50.1950">
    <property type="entry name" value="Flavin prenyltransferase-like"/>
    <property type="match status" value="1"/>
</dbReference>
<dbReference type="FunCoup" id="Q9HJS5">
    <property type="interactions" value="59"/>
</dbReference>
<dbReference type="SUPFAM" id="SSF52507">
    <property type="entry name" value="Homo-oligomeric flavin-containing Cys decarboxylases, HFCD"/>
    <property type="match status" value="1"/>
</dbReference>
<dbReference type="PANTHER" id="PTHR14359">
    <property type="entry name" value="HOMO-OLIGOMERIC FLAVIN CONTAINING CYS DECARBOXYLASE FAMILY"/>
    <property type="match status" value="1"/>
</dbReference>
<evidence type="ECO:0000313" key="6">
    <source>
        <dbReference type="Proteomes" id="UP000001024"/>
    </source>
</evidence>
<dbReference type="EnsemblBacteria" id="CAC12018">
    <property type="protein sequence ID" value="CAC12018"/>
    <property type="gene ID" value="CAC12018"/>
</dbReference>
<accession>Q9HJS5</accession>
<dbReference type="GO" id="GO:0004632">
    <property type="term" value="F:phosphopantothenate--cysteine ligase activity"/>
    <property type="evidence" value="ECO:0007669"/>
    <property type="project" value="InterPro"/>
</dbReference>
<name>Q9HJS5_THEAC</name>
<dbReference type="InterPro" id="IPR036551">
    <property type="entry name" value="Flavin_trans-like"/>
</dbReference>
<protein>
    <submittedName>
        <fullName evidence="5">DNA/pantothenate metabolism flavoprotein related protein</fullName>
    </submittedName>
</protein>
<dbReference type="HOGENOM" id="CLU_033319_0_3_2"/>
<dbReference type="PaxDb" id="273075-Ta0889"/>
<dbReference type="GO" id="GO:0015937">
    <property type="term" value="P:coenzyme A biosynthetic process"/>
    <property type="evidence" value="ECO:0007669"/>
    <property type="project" value="InterPro"/>
</dbReference>
<organism evidence="5 6">
    <name type="scientific">Thermoplasma acidophilum (strain ATCC 25905 / DSM 1728 / JCM 9062 / NBRC 15155 / AMRC-C165)</name>
    <dbReference type="NCBI Taxonomy" id="273075"/>
    <lineage>
        <taxon>Archaea</taxon>
        <taxon>Methanobacteriati</taxon>
        <taxon>Thermoplasmatota</taxon>
        <taxon>Thermoplasmata</taxon>
        <taxon>Thermoplasmatales</taxon>
        <taxon>Thermoplasmataceae</taxon>
        <taxon>Thermoplasma</taxon>
    </lineage>
</organism>
<sequence length="394" mass="43940">MLPYDENSYSRMLEGYTVIVATSGSISIYRIPDLVRDLRREGADVIVGMSQSSAAMVSPEVMRWASERDVVTEITGRIEHISLFTENREKKILLIAPASYNTLGKMANGITDSVPSLFFSFAFGHGVKTVVAPAMHRSMMENPINLANIEKLRSLGVNFVDPIYDDEKAKLNGNGAILDGVCRSVHKDLAGKKILIISGRGEEPIDPVRSITNAGSGFTGVWLARNAYRMGASSITYLGNTQFDLPGYVKYVEAHTIDDFEKKTMDEIEEGYDAVIVNAALPDFKVAERSQKKYSSDQPLRITLNPREKIIYKIRGKFNGRLIAFRLTDDIDEDVMSHFNNKVDMAVVNTYANGPFGKVKNSYRFVWNGGSRDIENAPKPIMTRELLKQLSTML</sequence>
<dbReference type="AlphaFoldDB" id="Q9HJS5"/>
<dbReference type="eggNOG" id="arCOG01704">
    <property type="taxonomic scope" value="Archaea"/>
</dbReference>
<dbReference type="STRING" id="273075.gene:9572103"/>
<dbReference type="KEGG" id="tac:Ta0889"/>
<feature type="domain" description="DNA/pantothenate metabolism flavoprotein C-terminal" evidence="4">
    <location>
        <begin position="189"/>
        <end position="392"/>
    </location>
</feature>
<dbReference type="DNASU" id="1456425"/>